<dbReference type="InterPro" id="IPR012495">
    <property type="entry name" value="TadE-like_dom"/>
</dbReference>
<feature type="domain" description="TadE-like" evidence="2">
    <location>
        <begin position="29"/>
        <end position="70"/>
    </location>
</feature>
<keyword evidence="1" id="KW-1133">Transmembrane helix</keyword>
<name>A0A0P6YG09_9CHLR</name>
<evidence type="ECO:0000256" key="1">
    <source>
        <dbReference type="SAM" id="Phobius"/>
    </source>
</evidence>
<dbReference type="EMBL" id="LGCM01000007">
    <property type="protein sequence ID" value="KPL91116.1"/>
    <property type="molecule type" value="Genomic_DNA"/>
</dbReference>
<dbReference type="RefSeq" id="WP_062417324.1">
    <property type="nucleotide sequence ID" value="NZ_DF967974.1"/>
</dbReference>
<accession>A0A0P6YG09</accession>
<evidence type="ECO:0000259" key="2">
    <source>
        <dbReference type="Pfam" id="PF07811"/>
    </source>
</evidence>
<evidence type="ECO:0000313" key="4">
    <source>
        <dbReference type="Proteomes" id="UP000050501"/>
    </source>
</evidence>
<evidence type="ECO:0000313" key="3">
    <source>
        <dbReference type="EMBL" id="KPL91116.1"/>
    </source>
</evidence>
<dbReference type="Proteomes" id="UP000050501">
    <property type="component" value="Unassembled WGS sequence"/>
</dbReference>
<comment type="caution">
    <text evidence="3">The sequence shown here is derived from an EMBL/GenBank/DDBJ whole genome shotgun (WGS) entry which is preliminary data.</text>
</comment>
<reference evidence="3 4" key="1">
    <citation type="submission" date="2015-07" db="EMBL/GenBank/DDBJ databases">
        <title>Genome sequence of Levilinea saccharolytica DSM 16555.</title>
        <authorList>
            <person name="Hemp J."/>
            <person name="Ward L.M."/>
            <person name="Pace L.A."/>
            <person name="Fischer W.W."/>
        </authorList>
    </citation>
    <scope>NUCLEOTIDE SEQUENCE [LARGE SCALE GENOMIC DNA]</scope>
    <source>
        <strain evidence="3 4">KIBI-1</strain>
    </source>
</reference>
<gene>
    <name evidence="3" type="ORF">ADN01_01755</name>
</gene>
<proteinExistence type="predicted"/>
<keyword evidence="4" id="KW-1185">Reference proteome</keyword>
<organism evidence="3 4">
    <name type="scientific">Levilinea saccharolytica</name>
    <dbReference type="NCBI Taxonomy" id="229921"/>
    <lineage>
        <taxon>Bacteria</taxon>
        <taxon>Bacillati</taxon>
        <taxon>Chloroflexota</taxon>
        <taxon>Anaerolineae</taxon>
        <taxon>Anaerolineales</taxon>
        <taxon>Anaerolineaceae</taxon>
        <taxon>Levilinea</taxon>
    </lineage>
</organism>
<dbReference type="AlphaFoldDB" id="A0A0P6YG09"/>
<protein>
    <recommendedName>
        <fullName evidence="2">TadE-like domain-containing protein</fullName>
    </recommendedName>
</protein>
<feature type="transmembrane region" description="Helical" evidence="1">
    <location>
        <begin position="34"/>
        <end position="56"/>
    </location>
</feature>
<dbReference type="OrthoDB" id="160498at2"/>
<keyword evidence="1" id="KW-0812">Transmembrane</keyword>
<dbReference type="STRING" id="229921.ADN01_01755"/>
<keyword evidence="1" id="KW-0472">Membrane</keyword>
<dbReference type="Pfam" id="PF07811">
    <property type="entry name" value="TadE"/>
    <property type="match status" value="1"/>
</dbReference>
<sequence>MKKFNLFSSFKNRLRPSAGPPAQRAARAQSFVELALIIPVLILMLLGMMEVVIFIGRYLDILDMTREAARFASLRDYEVLGYLPSADCRPKVTMDDGHGGSITVEPPFHFYFQTSCIFSPPQGSPNCTGPNDRWCNGVNSYVRFNPATDDIVISVYTIEFRGTGHIVSNTWPQPDGLADNGVERNGYWAYSDNDSDTAHNSNWKYDCQGNLTRTTPHVDYNVVNDALSRGPLARGNKGYVAVEFYYCYDQVLALPVVTEFVPNPVRIHAYTLMPLPSAAPTPTPRP</sequence>